<evidence type="ECO:0000256" key="1">
    <source>
        <dbReference type="SAM" id="MobiDB-lite"/>
    </source>
</evidence>
<dbReference type="AlphaFoldDB" id="A0AAV8ZMT8"/>
<dbReference type="Proteomes" id="UP001162156">
    <property type="component" value="Unassembled WGS sequence"/>
</dbReference>
<organism evidence="2 3">
    <name type="scientific">Rhamnusium bicolor</name>
    <dbReference type="NCBI Taxonomy" id="1586634"/>
    <lineage>
        <taxon>Eukaryota</taxon>
        <taxon>Metazoa</taxon>
        <taxon>Ecdysozoa</taxon>
        <taxon>Arthropoda</taxon>
        <taxon>Hexapoda</taxon>
        <taxon>Insecta</taxon>
        <taxon>Pterygota</taxon>
        <taxon>Neoptera</taxon>
        <taxon>Endopterygota</taxon>
        <taxon>Coleoptera</taxon>
        <taxon>Polyphaga</taxon>
        <taxon>Cucujiformia</taxon>
        <taxon>Chrysomeloidea</taxon>
        <taxon>Cerambycidae</taxon>
        <taxon>Lepturinae</taxon>
        <taxon>Rhagiini</taxon>
        <taxon>Rhamnusium</taxon>
    </lineage>
</organism>
<dbReference type="EMBL" id="JANEYF010000935">
    <property type="protein sequence ID" value="KAJ8966824.1"/>
    <property type="molecule type" value="Genomic_DNA"/>
</dbReference>
<accession>A0AAV8ZMT8</accession>
<feature type="region of interest" description="Disordered" evidence="1">
    <location>
        <begin position="187"/>
        <end position="241"/>
    </location>
</feature>
<feature type="compositionally biased region" description="Low complexity" evidence="1">
    <location>
        <begin position="189"/>
        <end position="204"/>
    </location>
</feature>
<comment type="caution">
    <text evidence="2">The sequence shown here is derived from an EMBL/GenBank/DDBJ whole genome shotgun (WGS) entry which is preliminary data.</text>
</comment>
<dbReference type="InterPro" id="IPR050951">
    <property type="entry name" value="Retrovirus_Pol_polyprotein"/>
</dbReference>
<gene>
    <name evidence="2" type="ORF">NQ314_003286</name>
</gene>
<dbReference type="PANTHER" id="PTHR37984:SF9">
    <property type="entry name" value="INTEGRASE CATALYTIC DOMAIN-CONTAINING PROTEIN"/>
    <property type="match status" value="1"/>
</dbReference>
<dbReference type="Gene3D" id="2.40.70.10">
    <property type="entry name" value="Acid Proteases"/>
    <property type="match status" value="1"/>
</dbReference>
<keyword evidence="3" id="KW-1185">Reference proteome</keyword>
<evidence type="ECO:0000313" key="2">
    <source>
        <dbReference type="EMBL" id="KAJ8966824.1"/>
    </source>
</evidence>
<evidence type="ECO:0008006" key="4">
    <source>
        <dbReference type="Google" id="ProtNLM"/>
    </source>
</evidence>
<proteinExistence type="predicted"/>
<protein>
    <recommendedName>
        <fullName evidence="4">CCHC-type domain-containing protein</fullName>
    </recommendedName>
</protein>
<dbReference type="Gene3D" id="4.10.60.10">
    <property type="entry name" value="Zinc finger, CCHC-type"/>
    <property type="match status" value="1"/>
</dbReference>
<name>A0AAV8ZMT8_9CUCU</name>
<reference evidence="2" key="1">
    <citation type="journal article" date="2023" name="Insect Mol. Biol.">
        <title>Genome sequencing provides insights into the evolution of gene families encoding plant cell wall-degrading enzymes in longhorned beetles.</title>
        <authorList>
            <person name="Shin N.R."/>
            <person name="Okamura Y."/>
            <person name="Kirsch R."/>
            <person name="Pauchet Y."/>
        </authorList>
    </citation>
    <scope>NUCLEOTIDE SEQUENCE</scope>
    <source>
        <strain evidence="2">RBIC_L_NR</strain>
    </source>
</reference>
<sequence>MADVTTSMGTIREFKGNQSDWSIFKVRLEQYFIANNIKDAKVQRALLLNACDEEAYRLIYSLCVPNAPKEKTYQEILTICNKHFKSTSRPFMARYKFYSAVKHPDESVKDWAAKLRSLASKCQFGNELEIVLRDKFIMGFDGRIMDRLIEENADITLEKAMDIAGCYQEKNEFHVKQEIFYQAREIPGRRQSQQQQRQQPSTSSATSHQFRHLAGGGAQLSTGSRNGRVPSLPIRQQQQRPADLSNANVTCGICGKRNHTKDKCFYKGYNCKVCGIKGHLAKMCRNSKYKFKNNYLIDDGEIEHIFSLTSRDTPIKIDVFIGQVSFSFELDTGASISVISEIFKIKYFNKFKILPTNKRLMSYDDTQITPIGYITVNVTYNDKASALKLYIIQGGGPPLLGRDFFHVFNLSLNSIMEMPHKDYNIKMDLASKFPNVFSDVLDAVDIIKSTNDSLNKIRNSETEINNLIENAQLFSKKKGVLPEDHFNKHHRRRLAPKRKDANRDNAAYFGLEEFYPKEFFCVIDTLSNFLENNLTAVFKNIADFINIFQFPINKENIKIENVEKVIKLFPPAHKPDQYALQGQLEVLFDLCIKNNVGTIQDVINIAEKFKAPLGHAFKLCQLIYTAGYSTATNERKFSILKFVKNFQRSTMSNDRLDHLMLLKSERDLTDQIDLSELVERWAELKQRRIQLLSTSD</sequence>
<dbReference type="PANTHER" id="PTHR37984">
    <property type="entry name" value="PROTEIN CBG26694"/>
    <property type="match status" value="1"/>
</dbReference>
<dbReference type="SUPFAM" id="SSF50630">
    <property type="entry name" value="Acid proteases"/>
    <property type="match status" value="1"/>
</dbReference>
<dbReference type="InterPro" id="IPR021109">
    <property type="entry name" value="Peptidase_aspartic_dom_sf"/>
</dbReference>
<evidence type="ECO:0000313" key="3">
    <source>
        <dbReference type="Proteomes" id="UP001162156"/>
    </source>
</evidence>